<sequence>MGVRRGAIEYTGRFENYIKAVYQQARKIHIPVAIITRGKTDDGGQTGQKVFTEQSSQALENIIHEYVAPGGVHGLPLMHRSQEDAPPKEVATVKPPAQKKAVPKLVSVVSSITEKERKAKLAPKPTPDATTTSPEQSFLWEEAYDLLKRENPVLVTEYEILLSQVDVETKPTLLTSKDATIIAENKIPQNDSVARRQTLQNIALHSLEEMQDGRLKTTFFGKQVVWQETIGKFGLGVSWVQEYTRDAFRDVPYAPIVMAGIGLLLPLLTGPFTADSENHQGILYVTSQIRYYIKMETLMLPSCLDAGIKTELKERVKCFYKLVIGFQVQSVMRWDRSPLQDYLKSVVDSDDWGTQLSMIKEAEQTLRDSFQDAASWTSVQKLDTIKQEAQESRKALDAIADQTREISQHMSNAEHRRCREILKATNPQHDKERIEEFKGGLLKDSYHWIVQHEYFKQWMDAKSGQLLWIKGDAGKGKTMLLCGIIDELSQMAKNGANIAYFFCQDNTEGLNNSAAVLRGLIWMLVKQQPSLIDEISEDSFEGENAWFGLQKVFVNILNNPNLRKTYLIIDGLDECTGNRHRLLQLLAKHSSAHANVKWIASSRNWPEIEQELEQAAETKLQLELNEEVLSKAVRSFIEYKVEDLRSKKREKPEIWNTVKDYMLENAQGTFLWVALVWENLKKVSWWKVQGKLKEFPRSVLSVCTTVLRPITLEEMMVYVDVPESSVEVLEDIVRRCGTILSLQGNTVYLVHQSAKDFLLKQASGELFPCGEEKVQYNLFSASLRLLRENLRRDIYSLRKPGYPVEQIRIPDEDPLIAARYACVYWVDHLLSYHEFESPKKDLQEGGMVDSFLRHDYLHWLEAMSIIRNLPGGIASLRKLQGLLQTGEGSKALLLRVSDAIRFVRFTKFAIESCPLQVYYSSLIYSPYESITRLCYRDSELRTDWIKTEPAIDISWSPCIQTLEGHDTEIISIAWSPDGNRLASACSTSFFSPIQWLGEAQVASVWSGEASSSVQIWHLDTDELVRKHERKGPLPTSTAWTHDKSRLALGRDNNIEIWDPLTGEGESIFDAHDSVVISITWSPDQTLIASRSSDGTIKIWNTRTLECVKFLGTCTQYTCSLAWSPDGTLLASGSEDGSVDIWETETWELVFELGTHSSGVVSMAWSPDGSRLASGSHDRSVVVFDLQSSKHTCQLDGHSDSVNSIAWSPDGKLLASGSEDKLIKIWDTTVQADISSKISHGIVSKVTWDSDQSRLAAAVSNFTIQVWDAATGQYRGLKGHTATISDVAWSRNGSHLASASYDHTVRVWNPVTGECTVLEGHTEEVRSVSWSPEGILTSLSDDGIVRMWNLSTGQCKCLEITEIHEGVSSRLGAIAWSPDGSRLASASLDDYHVQVWEPATSQRTILDGHDDPVTLITWSHDGSKFASSSVDSARVWDSATNQCILVIPLATVATWEFLRFDMIDSNSLRTANGTLDLIRLKKDWTESNGTDYVSKLSGYGLSKDFSWITYDSVNVLWIPPEYRLPFFKALDFTATNMTIGCVCGHVGVYEFTTLNPLEDL</sequence>
<dbReference type="EMBL" id="JAPZBR010000003">
    <property type="protein sequence ID" value="KAJ5357555.1"/>
    <property type="molecule type" value="Genomic_DNA"/>
</dbReference>
<evidence type="ECO:0000256" key="3">
    <source>
        <dbReference type="PROSITE-ProRule" id="PRU00221"/>
    </source>
</evidence>
<keyword evidence="1 3" id="KW-0853">WD repeat</keyword>
<evidence type="ECO:0000313" key="5">
    <source>
        <dbReference type="EMBL" id="KAJ5357555.1"/>
    </source>
</evidence>
<comment type="caution">
    <text evidence="5">The sequence shown here is derived from an EMBL/GenBank/DDBJ whole genome shotgun (WGS) entry which is preliminary data.</text>
</comment>
<dbReference type="Gene3D" id="3.40.50.300">
    <property type="entry name" value="P-loop containing nucleotide triphosphate hydrolases"/>
    <property type="match status" value="1"/>
</dbReference>
<proteinExistence type="predicted"/>
<dbReference type="PRINTS" id="PR00320">
    <property type="entry name" value="GPROTEINBRPT"/>
</dbReference>
<feature type="repeat" description="WD" evidence="3">
    <location>
        <begin position="1119"/>
        <end position="1151"/>
    </location>
</feature>
<evidence type="ECO:0000259" key="4">
    <source>
        <dbReference type="PROSITE" id="PS50837"/>
    </source>
</evidence>
<dbReference type="InterPro" id="IPR036322">
    <property type="entry name" value="WD40_repeat_dom_sf"/>
</dbReference>
<name>A0A9W9RDL5_PENBR</name>
<feature type="repeat" description="WD" evidence="3">
    <location>
        <begin position="1317"/>
        <end position="1353"/>
    </location>
</feature>
<feature type="repeat" description="WD" evidence="3">
    <location>
        <begin position="1194"/>
        <end position="1235"/>
    </location>
</feature>
<dbReference type="SMART" id="SM00320">
    <property type="entry name" value="WD40"/>
    <property type="match status" value="11"/>
</dbReference>
<accession>A0A9W9RDL5</accession>
<reference evidence="5" key="1">
    <citation type="submission" date="2022-12" db="EMBL/GenBank/DDBJ databases">
        <authorList>
            <person name="Petersen C."/>
        </authorList>
    </citation>
    <scope>NUCLEOTIDE SEQUENCE</scope>
    <source>
        <strain evidence="5">IBT 35675</strain>
    </source>
</reference>
<dbReference type="PROSITE" id="PS50837">
    <property type="entry name" value="NACHT"/>
    <property type="match status" value="1"/>
</dbReference>
<dbReference type="InterPro" id="IPR056884">
    <property type="entry name" value="NPHP3-like_N"/>
</dbReference>
<evidence type="ECO:0000256" key="1">
    <source>
        <dbReference type="ARBA" id="ARBA00022574"/>
    </source>
</evidence>
<dbReference type="InterPro" id="IPR001680">
    <property type="entry name" value="WD40_rpt"/>
</dbReference>
<dbReference type="SUPFAM" id="SSF50978">
    <property type="entry name" value="WD40 repeat-like"/>
    <property type="match status" value="1"/>
</dbReference>
<dbReference type="Pfam" id="PF17100">
    <property type="entry name" value="NACHT_N"/>
    <property type="match status" value="1"/>
</dbReference>
<evidence type="ECO:0000256" key="2">
    <source>
        <dbReference type="ARBA" id="ARBA00022737"/>
    </source>
</evidence>
<evidence type="ECO:0000313" key="6">
    <source>
        <dbReference type="Proteomes" id="UP001148299"/>
    </source>
</evidence>
<keyword evidence="6" id="KW-1185">Reference proteome</keyword>
<dbReference type="CDD" id="cd00200">
    <property type="entry name" value="WD40"/>
    <property type="match status" value="2"/>
</dbReference>
<dbReference type="InterPro" id="IPR027417">
    <property type="entry name" value="P-loop_NTPase"/>
</dbReference>
<dbReference type="Pfam" id="PF24883">
    <property type="entry name" value="NPHP3_N"/>
    <property type="match status" value="1"/>
</dbReference>
<feature type="domain" description="NACHT" evidence="4">
    <location>
        <begin position="465"/>
        <end position="615"/>
    </location>
</feature>
<feature type="repeat" description="WD" evidence="3">
    <location>
        <begin position="1068"/>
        <end position="1109"/>
    </location>
</feature>
<dbReference type="InterPro" id="IPR019775">
    <property type="entry name" value="WD40_repeat_CS"/>
</dbReference>
<dbReference type="InterPro" id="IPR031359">
    <property type="entry name" value="NACHT_N"/>
</dbReference>
<feature type="repeat" description="WD" evidence="3">
    <location>
        <begin position="1276"/>
        <end position="1317"/>
    </location>
</feature>
<dbReference type="PROSITE" id="PS50294">
    <property type="entry name" value="WD_REPEATS_REGION"/>
    <property type="match status" value="6"/>
</dbReference>
<dbReference type="PANTHER" id="PTHR19848:SF8">
    <property type="entry name" value="F-BOX AND WD REPEAT DOMAIN CONTAINING 7"/>
    <property type="match status" value="1"/>
</dbReference>
<protein>
    <recommendedName>
        <fullName evidence="4">NACHT domain-containing protein</fullName>
    </recommendedName>
</protein>
<feature type="repeat" description="WD" evidence="3">
    <location>
        <begin position="1152"/>
        <end position="1193"/>
    </location>
</feature>
<dbReference type="SUPFAM" id="SSF52540">
    <property type="entry name" value="P-loop containing nucleoside triphosphate hydrolases"/>
    <property type="match status" value="1"/>
</dbReference>
<dbReference type="Proteomes" id="UP001148299">
    <property type="component" value="Unassembled WGS sequence"/>
</dbReference>
<gene>
    <name evidence="5" type="ORF">N7541_004713</name>
</gene>
<reference evidence="5" key="2">
    <citation type="journal article" date="2023" name="IMA Fungus">
        <title>Comparative genomic study of the Penicillium genus elucidates a diverse pangenome and 15 lateral gene transfer events.</title>
        <authorList>
            <person name="Petersen C."/>
            <person name="Sorensen T."/>
            <person name="Nielsen M.R."/>
            <person name="Sondergaard T.E."/>
            <person name="Sorensen J.L."/>
            <person name="Fitzpatrick D.A."/>
            <person name="Frisvad J.C."/>
            <person name="Nielsen K.L."/>
        </authorList>
    </citation>
    <scope>NUCLEOTIDE SEQUENCE</scope>
    <source>
        <strain evidence="5">IBT 35675</strain>
    </source>
</reference>
<dbReference type="InterPro" id="IPR015943">
    <property type="entry name" value="WD40/YVTN_repeat-like_dom_sf"/>
</dbReference>
<keyword evidence="2" id="KW-0677">Repeat</keyword>
<dbReference type="PROSITE" id="PS00678">
    <property type="entry name" value="WD_REPEATS_1"/>
    <property type="match status" value="1"/>
</dbReference>
<dbReference type="InterPro" id="IPR020472">
    <property type="entry name" value="WD40_PAC1"/>
</dbReference>
<dbReference type="PANTHER" id="PTHR19848">
    <property type="entry name" value="WD40 REPEAT PROTEIN"/>
    <property type="match status" value="1"/>
</dbReference>
<dbReference type="SUPFAM" id="SSF50998">
    <property type="entry name" value="Quinoprotein alcohol dehydrogenase-like"/>
    <property type="match status" value="1"/>
</dbReference>
<dbReference type="InterPro" id="IPR011047">
    <property type="entry name" value="Quinoprotein_ADH-like_sf"/>
</dbReference>
<dbReference type="Gene3D" id="2.130.10.10">
    <property type="entry name" value="YVTN repeat-like/Quinoprotein amine dehydrogenase"/>
    <property type="match status" value="5"/>
</dbReference>
<dbReference type="PROSITE" id="PS50082">
    <property type="entry name" value="WD_REPEATS_2"/>
    <property type="match status" value="6"/>
</dbReference>
<dbReference type="InterPro" id="IPR007111">
    <property type="entry name" value="NACHT_NTPase"/>
</dbReference>
<organism evidence="5 6">
    <name type="scientific">Penicillium brevicompactum</name>
    <dbReference type="NCBI Taxonomy" id="5074"/>
    <lineage>
        <taxon>Eukaryota</taxon>
        <taxon>Fungi</taxon>
        <taxon>Dikarya</taxon>
        <taxon>Ascomycota</taxon>
        <taxon>Pezizomycotina</taxon>
        <taxon>Eurotiomycetes</taxon>
        <taxon>Eurotiomycetidae</taxon>
        <taxon>Eurotiales</taxon>
        <taxon>Aspergillaceae</taxon>
        <taxon>Penicillium</taxon>
    </lineage>
</organism>
<dbReference type="Pfam" id="PF00400">
    <property type="entry name" value="WD40"/>
    <property type="match status" value="9"/>
</dbReference>